<dbReference type="Pfam" id="PF00902">
    <property type="entry name" value="TatC"/>
    <property type="match status" value="1"/>
</dbReference>
<reference evidence="6 7" key="1">
    <citation type="submission" date="2019-07" db="EMBL/GenBank/DDBJ databases">
        <authorList>
            <person name="Kim J.K."/>
            <person name="Cheong H.-M."/>
            <person name="Choi Y."/>
            <person name="Hwang K.J."/>
            <person name="Lee S."/>
            <person name="Choi C."/>
        </authorList>
    </citation>
    <scope>NUCLEOTIDE SEQUENCE [LARGE SCALE GENOMIC DNA]</scope>
    <source>
        <strain evidence="6 7">KS 22</strain>
    </source>
</reference>
<keyword evidence="5" id="KW-1003">Cell membrane</keyword>
<dbReference type="NCBIfam" id="TIGR00945">
    <property type="entry name" value="tatC"/>
    <property type="match status" value="1"/>
</dbReference>
<proteinExistence type="inferred from homology"/>
<comment type="subcellular location">
    <subcellularLocation>
        <location evidence="5">Cell membrane</location>
        <topology evidence="5">Multi-pass membrane protein</topology>
    </subcellularLocation>
    <subcellularLocation>
        <location evidence="1">Membrane</location>
        <topology evidence="1">Multi-pass membrane protein</topology>
    </subcellularLocation>
</comment>
<dbReference type="HAMAP" id="MF_00902">
    <property type="entry name" value="TatC"/>
    <property type="match status" value="1"/>
</dbReference>
<name>A0A7G5C6R4_9BACL</name>
<dbReference type="PANTHER" id="PTHR30371">
    <property type="entry name" value="SEC-INDEPENDENT PROTEIN TRANSLOCASE PROTEIN TATC"/>
    <property type="match status" value="1"/>
</dbReference>
<dbReference type="PRINTS" id="PR01840">
    <property type="entry name" value="TATCFAMILY"/>
</dbReference>
<feature type="transmembrane region" description="Helical" evidence="5">
    <location>
        <begin position="195"/>
        <end position="212"/>
    </location>
</feature>
<dbReference type="PANTHER" id="PTHR30371:SF4">
    <property type="entry name" value="SEC-INDEPENDENT PROTEIN TRANSLOCASE PROTEIN TATCD"/>
    <property type="match status" value="1"/>
</dbReference>
<sequence>MDSSQSFSRKANGKSFVGHLGELRSRIIFTLIAFLVSLCGALVYVKELYRWLVRDLDQKLAILAPSDIIWVYFMLAGVVAIAVTIPVAGLQAWRFVKPALSVEEQKKTLAYIPALAILFVFGLSFGYFVIYPMVIGFLEKMADDFETVYTAQKYFAFMLNMTVPFGFLFEMPAIVMFLTSLGILNPKRLAKARKLSYFALTVTAVLITPPDIVSDLLVVAPLLLLYEISVTLSKWIYRKQSDKSSL</sequence>
<keyword evidence="2 5" id="KW-0812">Transmembrane</keyword>
<dbReference type="GO" id="GO:0009977">
    <property type="term" value="F:proton motive force dependent protein transmembrane transporter activity"/>
    <property type="evidence" value="ECO:0007669"/>
    <property type="project" value="TreeGrafter"/>
</dbReference>
<dbReference type="GO" id="GO:0065002">
    <property type="term" value="P:intracellular protein transmembrane transport"/>
    <property type="evidence" value="ECO:0007669"/>
    <property type="project" value="TreeGrafter"/>
</dbReference>
<evidence type="ECO:0000313" key="7">
    <source>
        <dbReference type="Proteomes" id="UP000515679"/>
    </source>
</evidence>
<dbReference type="Proteomes" id="UP000515679">
    <property type="component" value="Chromosome"/>
</dbReference>
<comment type="subunit">
    <text evidence="5">Forms a complex with TatA.</text>
</comment>
<keyword evidence="7" id="KW-1185">Reference proteome</keyword>
<comment type="function">
    <text evidence="5">Part of the twin-arginine translocation (Tat) system that transports large folded proteins containing a characteristic twin-arginine motif in their signal peptide across membranes.</text>
</comment>
<keyword evidence="3 5" id="KW-1133">Transmembrane helix</keyword>
<dbReference type="AlphaFoldDB" id="A0A7G5C6R4"/>
<evidence type="ECO:0000313" key="6">
    <source>
        <dbReference type="EMBL" id="QMV44898.1"/>
    </source>
</evidence>
<evidence type="ECO:0000256" key="5">
    <source>
        <dbReference type="HAMAP-Rule" id="MF_00902"/>
    </source>
</evidence>
<dbReference type="GO" id="GO:0033281">
    <property type="term" value="C:TAT protein transport complex"/>
    <property type="evidence" value="ECO:0007669"/>
    <property type="project" value="UniProtKB-UniRule"/>
</dbReference>
<feature type="transmembrane region" description="Helical" evidence="5">
    <location>
        <begin position="154"/>
        <end position="183"/>
    </location>
</feature>
<feature type="transmembrane region" description="Helical" evidence="5">
    <location>
        <begin position="27"/>
        <end position="49"/>
    </location>
</feature>
<dbReference type="EMBL" id="CP041969">
    <property type="protein sequence ID" value="QMV44898.1"/>
    <property type="molecule type" value="Genomic_DNA"/>
</dbReference>
<feature type="transmembrane region" description="Helical" evidence="5">
    <location>
        <begin position="109"/>
        <end position="134"/>
    </location>
</feature>
<comment type="caution">
    <text evidence="5">Lacks conserved residue(s) required for the propagation of feature annotation.</text>
</comment>
<dbReference type="KEGG" id="cchl:FPL14_05550"/>
<keyword evidence="5" id="KW-0811">Translocation</keyword>
<keyword evidence="5" id="KW-0813">Transport</keyword>
<evidence type="ECO:0000256" key="1">
    <source>
        <dbReference type="ARBA" id="ARBA00004141"/>
    </source>
</evidence>
<evidence type="ECO:0000256" key="2">
    <source>
        <dbReference type="ARBA" id="ARBA00022692"/>
    </source>
</evidence>
<dbReference type="InterPro" id="IPR002033">
    <property type="entry name" value="TatC"/>
</dbReference>
<organism evidence="6 7">
    <name type="scientific">Cohnella cholangitidis</name>
    <dbReference type="NCBI Taxonomy" id="2598458"/>
    <lineage>
        <taxon>Bacteria</taxon>
        <taxon>Bacillati</taxon>
        <taxon>Bacillota</taxon>
        <taxon>Bacilli</taxon>
        <taxon>Bacillales</taxon>
        <taxon>Paenibacillaceae</taxon>
        <taxon>Cohnella</taxon>
    </lineage>
</organism>
<evidence type="ECO:0000256" key="4">
    <source>
        <dbReference type="ARBA" id="ARBA00023136"/>
    </source>
</evidence>
<dbReference type="GO" id="GO:0043953">
    <property type="term" value="P:protein transport by the Tat complex"/>
    <property type="evidence" value="ECO:0007669"/>
    <property type="project" value="UniProtKB-UniRule"/>
</dbReference>
<feature type="transmembrane region" description="Helical" evidence="5">
    <location>
        <begin position="69"/>
        <end position="88"/>
    </location>
</feature>
<gene>
    <name evidence="5 6" type="primary">tatC</name>
    <name evidence="6" type="ORF">FPL14_05550</name>
</gene>
<evidence type="ECO:0000256" key="3">
    <source>
        <dbReference type="ARBA" id="ARBA00022989"/>
    </source>
</evidence>
<protein>
    <recommendedName>
        <fullName evidence="5">Sec-independent protein translocase protein TatC</fullName>
    </recommendedName>
</protein>
<comment type="similarity">
    <text evidence="5">Belongs to the TatC family.</text>
</comment>
<keyword evidence="5" id="KW-0653">Protein transport</keyword>
<accession>A0A7G5C6R4</accession>
<keyword evidence="4 5" id="KW-0472">Membrane</keyword>